<gene>
    <name evidence="1" type="ORF">CM83_14604</name>
</gene>
<name>A0A0A9X0C5_LYGHE</name>
<accession>A0A0A9X0C5</accession>
<organism evidence="1">
    <name type="scientific">Lygus hesperus</name>
    <name type="common">Western plant bug</name>
    <dbReference type="NCBI Taxonomy" id="30085"/>
    <lineage>
        <taxon>Eukaryota</taxon>
        <taxon>Metazoa</taxon>
        <taxon>Ecdysozoa</taxon>
        <taxon>Arthropoda</taxon>
        <taxon>Hexapoda</taxon>
        <taxon>Insecta</taxon>
        <taxon>Pterygota</taxon>
        <taxon>Neoptera</taxon>
        <taxon>Paraneoptera</taxon>
        <taxon>Hemiptera</taxon>
        <taxon>Heteroptera</taxon>
        <taxon>Panheteroptera</taxon>
        <taxon>Cimicomorpha</taxon>
        <taxon>Miridae</taxon>
        <taxon>Mirini</taxon>
        <taxon>Lygus</taxon>
    </lineage>
</organism>
<dbReference type="EMBL" id="GBHO01030508">
    <property type="protein sequence ID" value="JAG13096.1"/>
    <property type="molecule type" value="Transcribed_RNA"/>
</dbReference>
<sequence length="462" mass="51320">MLHLLNCTNPVPHSASTARATLLGGDDTLRTLRHLTAQGVTLSIVSAQYPTPTSLRSVCGEVTALRLSDLFHCAFPGSLHSLFSSVPWSHVSDVAVQTALIFEICCAQPTDVFVYQLTLHQVLRILPPTSASCRHGVIVLSVAPSNYSITLRCGPLLSSLLSEYLRRRPCYTLSSTPPDPVSTSSFFFSNLPDSSPHYVRDLNQLRYLIMDGAAELSIPAPILTHLLFYRDFWITQHPVRVGCVGTVVLCNYNKVEGIAILVDYLNYIHNWFTVDAFLRSTCSTWASFFVFHSQPRLSLHCPYFPPTTFTVRLNPLAVTAVLQPSGTCASLWDTVLDLLSSRLCTHCLLRFQQRLVRTSWPTRITFLDDNVFNLLTVFNQFSSDSYSSPCSNPLDSSSPLSPPPLYSPIEVHTLWFPPSRNDLDSSHDASFPHTIHFLRSAQSLHSPISNSSLSPDTTTDCD</sequence>
<reference evidence="1" key="2">
    <citation type="submission" date="2014-07" db="EMBL/GenBank/DDBJ databases">
        <authorList>
            <person name="Hull J."/>
        </authorList>
    </citation>
    <scope>NUCLEOTIDE SEQUENCE</scope>
</reference>
<evidence type="ECO:0000313" key="1">
    <source>
        <dbReference type="EMBL" id="JAG13096.1"/>
    </source>
</evidence>
<proteinExistence type="predicted"/>
<reference evidence="1" key="1">
    <citation type="journal article" date="2014" name="PLoS ONE">
        <title>Transcriptome-Based Identification of ABC Transporters in the Western Tarnished Plant Bug Lygus hesperus.</title>
        <authorList>
            <person name="Hull J.J."/>
            <person name="Chaney K."/>
            <person name="Geib S.M."/>
            <person name="Fabrick J.A."/>
            <person name="Brent C.S."/>
            <person name="Walsh D."/>
            <person name="Lavine L.C."/>
        </authorList>
    </citation>
    <scope>NUCLEOTIDE SEQUENCE</scope>
</reference>
<protein>
    <submittedName>
        <fullName evidence="1">Uncharacterized protein</fullName>
    </submittedName>
</protein>
<dbReference type="AlphaFoldDB" id="A0A0A9X0C5"/>